<proteinExistence type="predicted"/>
<dbReference type="RefSeq" id="WP_024446057.1">
    <property type="nucleotide sequence ID" value="NZ_JAPQYE010000002.1"/>
</dbReference>
<dbReference type="EMBL" id="JAPQYE010000002">
    <property type="protein sequence ID" value="MCZ0727444.1"/>
    <property type="molecule type" value="Genomic_DNA"/>
</dbReference>
<keyword evidence="2" id="KW-0472">Membrane</keyword>
<evidence type="ECO:0000313" key="3">
    <source>
        <dbReference type="EMBL" id="MCZ0727444.1"/>
    </source>
</evidence>
<feature type="transmembrane region" description="Helical" evidence="2">
    <location>
        <begin position="347"/>
        <end position="367"/>
    </location>
</feature>
<protein>
    <recommendedName>
        <fullName evidence="5">FUSC family protein</fullName>
    </recommendedName>
</protein>
<comment type="caution">
    <text evidence="3">The sequence shown here is derived from an EMBL/GenBank/DDBJ whole genome shotgun (WGS) entry which is preliminary data.</text>
</comment>
<accession>A0ABT4HBG6</accession>
<evidence type="ECO:0008006" key="5">
    <source>
        <dbReference type="Google" id="ProtNLM"/>
    </source>
</evidence>
<keyword evidence="2" id="KW-0812">Transmembrane</keyword>
<gene>
    <name evidence="3" type="ORF">OY187_05260</name>
</gene>
<keyword evidence="4" id="KW-1185">Reference proteome</keyword>
<feature type="transmembrane region" description="Helical" evidence="2">
    <location>
        <begin position="373"/>
        <end position="394"/>
    </location>
</feature>
<feature type="compositionally biased region" description="Polar residues" evidence="1">
    <location>
        <begin position="1"/>
        <end position="13"/>
    </location>
</feature>
<feature type="region of interest" description="Disordered" evidence="1">
    <location>
        <begin position="1"/>
        <end position="275"/>
    </location>
</feature>
<name>A0ABT4HBG6_MYCIR</name>
<dbReference type="Proteomes" id="UP001084650">
    <property type="component" value="Unassembled WGS sequence"/>
</dbReference>
<feature type="compositionally biased region" description="Low complexity" evidence="1">
    <location>
        <begin position="82"/>
        <end position="93"/>
    </location>
</feature>
<evidence type="ECO:0000256" key="1">
    <source>
        <dbReference type="SAM" id="MobiDB-lite"/>
    </source>
</evidence>
<feature type="compositionally biased region" description="Acidic residues" evidence="1">
    <location>
        <begin position="115"/>
        <end position="169"/>
    </location>
</feature>
<evidence type="ECO:0000256" key="2">
    <source>
        <dbReference type="SAM" id="Phobius"/>
    </source>
</evidence>
<feature type="transmembrane region" description="Helical" evidence="2">
    <location>
        <begin position="317"/>
        <end position="338"/>
    </location>
</feature>
<evidence type="ECO:0000313" key="4">
    <source>
        <dbReference type="Proteomes" id="UP001084650"/>
    </source>
</evidence>
<keyword evidence="2" id="KW-1133">Transmembrane helix</keyword>
<sequence>MTGSDDSNSSTRPISVAELLAKNGTIGAPPVGGRRRRRRGNADAVTVAELTGEIPIIRPDDPPPIETPAAPVEEPADEAVEADGAPPAADDAPSTNGVVEAEADETTEAAVSEEAVSEEADEELVDEEPVEEIAQDVEADADTEADADSEADNEAADEAEEIDETDEYADAVAAYAARMQQSATETETEKQVEPAPAEPARRFGFGRFGRKNPEVDAETWTPDPVDGSADATEVTDEPVELEDLDAEAAVEERTGTADDDDDRDELPSYLRSTEEPLFGGQSVADDALRGETAMLDDEDDLDAGQDEPRTMSPLVHGLWIVGQSVIAVVFGAGLFVAFDQLWKWNNIVALVLSVLVILGLVVGVRVVRKTEDIGSTLIAVAVGALVTLGPLALLQSG</sequence>
<organism evidence="3 4">
    <name type="scientific">Mycolicibacterium iranicum</name>
    <name type="common">Mycobacterium iranicum</name>
    <dbReference type="NCBI Taxonomy" id="912594"/>
    <lineage>
        <taxon>Bacteria</taxon>
        <taxon>Bacillati</taxon>
        <taxon>Actinomycetota</taxon>
        <taxon>Actinomycetes</taxon>
        <taxon>Mycobacteriales</taxon>
        <taxon>Mycobacteriaceae</taxon>
        <taxon>Mycolicibacterium</taxon>
    </lineage>
</organism>
<feature type="compositionally biased region" description="Acidic residues" evidence="1">
    <location>
        <begin position="233"/>
        <end position="249"/>
    </location>
</feature>
<reference evidence="3" key="1">
    <citation type="submission" date="2022-12" db="EMBL/GenBank/DDBJ databases">
        <title>Whole genome sequence of Mycolicibacterium iranicum strain SBH312.</title>
        <authorList>
            <person name="Jani J."/>
            <person name="Arifin Mustapha Z."/>
            <person name="Ahmed K."/>
            <person name="Kai Ling C."/>
        </authorList>
    </citation>
    <scope>NUCLEOTIDE SEQUENCE</scope>
    <source>
        <strain evidence="3">SBH312</strain>
    </source>
</reference>